<organism evidence="1">
    <name type="scientific">Variovorax sp. HH01</name>
    <dbReference type="NCBI Taxonomy" id="1084736"/>
    <lineage>
        <taxon>Bacteria</taxon>
        <taxon>Pseudomonadati</taxon>
        <taxon>Pseudomonadota</taxon>
        <taxon>Betaproteobacteria</taxon>
        <taxon>Burkholderiales</taxon>
        <taxon>Comamonadaceae</taxon>
        <taxon>Variovorax</taxon>
    </lineage>
</organism>
<name>I3PCP4_9BURK</name>
<accession>I3PCP4</accession>
<evidence type="ECO:0000313" key="1">
    <source>
        <dbReference type="EMBL" id="AER23951.1"/>
    </source>
</evidence>
<dbReference type="EMBL" id="JN646852">
    <property type="protein sequence ID" value="AER23951.1"/>
    <property type="molecule type" value="Genomic_DNA"/>
</dbReference>
<dbReference type="AlphaFoldDB" id="I3PCP4"/>
<proteinExistence type="predicted"/>
<protein>
    <submittedName>
        <fullName evidence="1">Uncharacterized protein</fullName>
    </submittedName>
</protein>
<reference evidence="1" key="1">
    <citation type="submission" date="2011-09" db="EMBL/GenBank/DDBJ databases">
        <title>A novel amdA gene encoded by the newly isolated Variovorax sp. HH01 strain defines a novel class of cofactor-less aryl malonic acid decarboxylase.</title>
        <authorList>
            <person name="Horn S."/>
            <person name="Maimanakos J."/>
            <person name="Streit W.R."/>
        </authorList>
    </citation>
    <scope>NUCLEOTIDE SEQUENCE</scope>
    <source>
        <strain evidence="1">HH01</strain>
    </source>
</reference>
<gene>
    <name evidence="1" type="ORF">var074</name>
</gene>
<sequence length="204" mass="22715">MKRIGDPEVFVTWNRIGAADEIAKQYESRGIPVIVAENAAWGNEFAGRQWYSLARGMHNTAGRFPVGGPERFDALKVRLEAWRAAGERVVLPQRGIGPPGVAMPRDWPAQQVGRVRAHPGTRACVPLEKDLEAASEVVTWGSGAAIKALMWGIRVESHMPAWIGEQDNTDAGRLAMFRRLAWAQWTLQEIESGEPFERLIRCDC</sequence>